<proteinExistence type="predicted"/>
<evidence type="ECO:0000313" key="1">
    <source>
        <dbReference type="EMBL" id="OBZ72935.1"/>
    </source>
</evidence>
<keyword evidence="2" id="KW-1185">Reference proteome</keyword>
<accession>A0A1C7M7P4</accession>
<sequence length="134" mass="14624">MSHVITPCRSTSLPTLLTANNLWCKLEIHHGECAILPFVQNDIQEHYVDLGILTASRLGRPAWATPTLAMIPSMRSPSPRPSISALPDELIELTLVSPPLAVSRPPSPPSRKHAAHFARWCTTRLTSIFGAPSS</sequence>
<comment type="caution">
    <text evidence="1">The sequence shown here is derived from an EMBL/GenBank/DDBJ whole genome shotgun (WGS) entry which is preliminary data.</text>
</comment>
<organism evidence="1 2">
    <name type="scientific">Grifola frondosa</name>
    <name type="common">Maitake</name>
    <name type="synonym">Polyporus frondosus</name>
    <dbReference type="NCBI Taxonomy" id="5627"/>
    <lineage>
        <taxon>Eukaryota</taxon>
        <taxon>Fungi</taxon>
        <taxon>Dikarya</taxon>
        <taxon>Basidiomycota</taxon>
        <taxon>Agaricomycotina</taxon>
        <taxon>Agaricomycetes</taxon>
        <taxon>Polyporales</taxon>
        <taxon>Grifolaceae</taxon>
        <taxon>Grifola</taxon>
    </lineage>
</organism>
<reference evidence="1 2" key="1">
    <citation type="submission" date="2016-03" db="EMBL/GenBank/DDBJ databases">
        <title>Whole genome sequencing of Grifola frondosa 9006-11.</title>
        <authorList>
            <person name="Min B."/>
            <person name="Park H."/>
            <person name="Kim J.-G."/>
            <person name="Cho H."/>
            <person name="Oh Y.-L."/>
            <person name="Kong W.-S."/>
            <person name="Choi I.-G."/>
        </authorList>
    </citation>
    <scope>NUCLEOTIDE SEQUENCE [LARGE SCALE GENOMIC DNA]</scope>
    <source>
        <strain evidence="1 2">9006-11</strain>
    </source>
</reference>
<evidence type="ECO:0000313" key="2">
    <source>
        <dbReference type="Proteomes" id="UP000092993"/>
    </source>
</evidence>
<dbReference type="EMBL" id="LUGG01000007">
    <property type="protein sequence ID" value="OBZ72935.1"/>
    <property type="molecule type" value="Genomic_DNA"/>
</dbReference>
<name>A0A1C7M7P4_GRIFR</name>
<dbReference type="Proteomes" id="UP000092993">
    <property type="component" value="Unassembled WGS sequence"/>
</dbReference>
<gene>
    <name evidence="1" type="ORF">A0H81_07180</name>
</gene>
<dbReference type="AlphaFoldDB" id="A0A1C7M7P4"/>
<protein>
    <submittedName>
        <fullName evidence="1">Uncharacterized protein</fullName>
    </submittedName>
</protein>